<dbReference type="Proteomes" id="UP001241747">
    <property type="component" value="Unassembled WGS sequence"/>
</dbReference>
<keyword evidence="7" id="KW-1185">Reference proteome</keyword>
<dbReference type="PANTHER" id="PTHR34653">
    <property type="match status" value="1"/>
</dbReference>
<dbReference type="InterPro" id="IPR001624">
    <property type="entry name" value="FliE"/>
</dbReference>
<comment type="similarity">
    <text evidence="2 4">Belongs to the FliE family.</text>
</comment>
<dbReference type="PANTHER" id="PTHR34653:SF1">
    <property type="entry name" value="FLAGELLAR HOOK-BASAL BODY COMPLEX PROTEIN FLIE"/>
    <property type="match status" value="1"/>
</dbReference>
<proteinExistence type="inferred from homology"/>
<keyword evidence="6" id="KW-0282">Flagellum</keyword>
<evidence type="ECO:0000256" key="2">
    <source>
        <dbReference type="ARBA" id="ARBA00009272"/>
    </source>
</evidence>
<evidence type="ECO:0000256" key="1">
    <source>
        <dbReference type="ARBA" id="ARBA00004117"/>
    </source>
</evidence>
<comment type="caution">
    <text evidence="6">The sequence shown here is derived from an EMBL/GenBank/DDBJ whole genome shotgun (WGS) entry which is preliminary data.</text>
</comment>
<evidence type="ECO:0000256" key="4">
    <source>
        <dbReference type="HAMAP-Rule" id="MF_00724"/>
    </source>
</evidence>
<keyword evidence="6" id="KW-0966">Cell projection</keyword>
<dbReference type="Pfam" id="PF02049">
    <property type="entry name" value="FliE"/>
    <property type="match status" value="1"/>
</dbReference>
<sequence length="113" mass="11694">MISSVNFSTSSTSTGGVSLSRSNTQMETAATGGAQGTSGVDGTDFSTMLARMSSDTVDTLKTSEATSIMGINGRASVQQVVEAVMNAEQSLQTAISVRDKVVAAYQEISRMTI</sequence>
<dbReference type="RefSeq" id="WP_237345337.1">
    <property type="nucleotide sequence ID" value="NZ_JABWGX010000009.1"/>
</dbReference>
<evidence type="ECO:0000313" key="7">
    <source>
        <dbReference type="Proteomes" id="UP001241747"/>
    </source>
</evidence>
<protein>
    <recommendedName>
        <fullName evidence="4">Flagellar hook-basal body complex protein FliE</fullName>
    </recommendedName>
</protein>
<keyword evidence="6" id="KW-0969">Cilium</keyword>
<organism evidence="6 7">
    <name type="scientific">Xanthobacter agilis</name>
    <dbReference type="NCBI Taxonomy" id="47492"/>
    <lineage>
        <taxon>Bacteria</taxon>
        <taxon>Pseudomonadati</taxon>
        <taxon>Pseudomonadota</taxon>
        <taxon>Alphaproteobacteria</taxon>
        <taxon>Hyphomicrobiales</taxon>
        <taxon>Xanthobacteraceae</taxon>
        <taxon>Xanthobacter</taxon>
    </lineage>
</organism>
<feature type="compositionally biased region" description="Low complexity" evidence="5">
    <location>
        <begin position="1"/>
        <end position="32"/>
    </location>
</feature>
<evidence type="ECO:0000256" key="3">
    <source>
        <dbReference type="ARBA" id="ARBA00023143"/>
    </source>
</evidence>
<evidence type="ECO:0000256" key="5">
    <source>
        <dbReference type="SAM" id="MobiDB-lite"/>
    </source>
</evidence>
<accession>A0ABU0LHU6</accession>
<gene>
    <name evidence="4" type="primary">fliE</name>
    <name evidence="6" type="ORF">QOZ94_003482</name>
</gene>
<keyword evidence="3 4" id="KW-0975">Bacterial flagellum</keyword>
<evidence type="ECO:0000313" key="6">
    <source>
        <dbReference type="EMBL" id="MDQ0506668.1"/>
    </source>
</evidence>
<name>A0ABU0LHU6_XANAG</name>
<feature type="region of interest" description="Disordered" evidence="5">
    <location>
        <begin position="1"/>
        <end position="42"/>
    </location>
</feature>
<dbReference type="HAMAP" id="MF_00724">
    <property type="entry name" value="FliE"/>
    <property type="match status" value="1"/>
</dbReference>
<comment type="subcellular location">
    <subcellularLocation>
        <location evidence="1 4">Bacterial flagellum basal body</location>
    </subcellularLocation>
</comment>
<dbReference type="EMBL" id="JAUSVY010000009">
    <property type="protein sequence ID" value="MDQ0506668.1"/>
    <property type="molecule type" value="Genomic_DNA"/>
</dbReference>
<reference evidence="6 7" key="1">
    <citation type="submission" date="2023-07" db="EMBL/GenBank/DDBJ databases">
        <title>Genomic Encyclopedia of Type Strains, Phase IV (KMG-IV): sequencing the most valuable type-strain genomes for metagenomic binning, comparative biology and taxonomic classification.</title>
        <authorList>
            <person name="Goeker M."/>
        </authorList>
    </citation>
    <scope>NUCLEOTIDE SEQUENCE [LARGE SCALE GENOMIC DNA]</scope>
    <source>
        <strain evidence="6 7">DSM 3770</strain>
    </source>
</reference>